<sequence>METRGIMLQGRLSYPSSACFQGKNSVSVRSQRNVVGCGILLKSRRNVWLCGGSSGISGSLVYRRGRSVSFWSLRVGKSSGEGRGGLVVRCNESDEVDMPPEDPAYTSYVDPNTGEPSPSYGTRAPLPPAAFWGDDAKRVVRSGQAATPSDTGMKDRGGGAMSSRDFVSKRKNASVASRDGQKVPNEFEEEVEEEEDDERNASGEEEEDEEEDAGLVLQQSEEGLVHESDQRLENDELWWNHQKPSKDKEPWSAWQKRMGDGDSVIATAMAKAGQIELFGDKPTIAEASLARARKRVFYDERMREEEERRKEAGAVAYYKEWVGKWKKDTSKVTVEERAKSTGEGVVDQLLDMLQHQSRREYRRMQGTDIRIARDPLTLRMSDEEIIQVWGGDPVYPTKNYEQDPDAVADYRNENLHEPTPDIVDLLQDDGILITREQLQEILDREEREEREKELLEDDEDAMTGAIDIGDKELDDDDEDDDDDDDEDEASDEEDFQDDLEWKASISQHQLPSGKPKLSRETKKFSPVIDLLDQIDSSDLLEYVGDEEDEEDSIKDVDN</sequence>
<dbReference type="FunCoup" id="A0A2K1KW58">
    <property type="interactions" value="801"/>
</dbReference>
<evidence type="ECO:0000313" key="4">
    <source>
        <dbReference type="Proteomes" id="UP000006727"/>
    </source>
</evidence>
<reference evidence="2 4" key="1">
    <citation type="journal article" date="2008" name="Science">
        <title>The Physcomitrella genome reveals evolutionary insights into the conquest of land by plants.</title>
        <authorList>
            <person name="Rensing S."/>
            <person name="Lang D."/>
            <person name="Zimmer A."/>
            <person name="Terry A."/>
            <person name="Salamov A."/>
            <person name="Shapiro H."/>
            <person name="Nishiyama T."/>
            <person name="Perroud P.-F."/>
            <person name="Lindquist E."/>
            <person name="Kamisugi Y."/>
            <person name="Tanahashi T."/>
            <person name="Sakakibara K."/>
            <person name="Fujita T."/>
            <person name="Oishi K."/>
            <person name="Shin-I T."/>
            <person name="Kuroki Y."/>
            <person name="Toyoda A."/>
            <person name="Suzuki Y."/>
            <person name="Hashimoto A."/>
            <person name="Yamaguchi K."/>
            <person name="Sugano A."/>
            <person name="Kohara Y."/>
            <person name="Fujiyama A."/>
            <person name="Anterola A."/>
            <person name="Aoki S."/>
            <person name="Ashton N."/>
            <person name="Barbazuk W.B."/>
            <person name="Barker E."/>
            <person name="Bennetzen J."/>
            <person name="Bezanilla M."/>
            <person name="Blankenship R."/>
            <person name="Cho S.H."/>
            <person name="Dutcher S."/>
            <person name="Estelle M."/>
            <person name="Fawcett J.A."/>
            <person name="Gundlach H."/>
            <person name="Hanada K."/>
            <person name="Heyl A."/>
            <person name="Hicks K.A."/>
            <person name="Hugh J."/>
            <person name="Lohr M."/>
            <person name="Mayer K."/>
            <person name="Melkozernov A."/>
            <person name="Murata T."/>
            <person name="Nelson D."/>
            <person name="Pils B."/>
            <person name="Prigge M."/>
            <person name="Reiss B."/>
            <person name="Renner T."/>
            <person name="Rombauts S."/>
            <person name="Rushton P."/>
            <person name="Sanderfoot A."/>
            <person name="Schween G."/>
            <person name="Shiu S.-H."/>
            <person name="Stueber K."/>
            <person name="Theodoulou F.L."/>
            <person name="Tu H."/>
            <person name="Van de Peer Y."/>
            <person name="Verrier P.J."/>
            <person name="Waters E."/>
            <person name="Wood A."/>
            <person name="Yang L."/>
            <person name="Cove D."/>
            <person name="Cuming A."/>
            <person name="Hasebe M."/>
            <person name="Lucas S."/>
            <person name="Mishler D.B."/>
            <person name="Reski R."/>
            <person name="Grigoriev I."/>
            <person name="Quatrano R.S."/>
            <person name="Boore J.L."/>
        </authorList>
    </citation>
    <scope>NUCLEOTIDE SEQUENCE [LARGE SCALE GENOMIC DNA]</scope>
    <source>
        <strain evidence="3 4">cv. Gransden 2004</strain>
    </source>
</reference>
<gene>
    <name evidence="3" type="primary">LOC112280339</name>
    <name evidence="2" type="ORF">PHYPA_005022</name>
</gene>
<dbReference type="PANTHER" id="PTHR35720">
    <property type="entry name" value="PROTEIN PLASTID TRANSCRIPTIONALLY ACTIVE 12, CHLOROPLASTIC"/>
    <property type="match status" value="1"/>
</dbReference>
<dbReference type="GO" id="GO:0009507">
    <property type="term" value="C:chloroplast"/>
    <property type="evidence" value="ECO:0000318"/>
    <property type="project" value="GO_Central"/>
</dbReference>
<dbReference type="OrthoDB" id="2019670at2759"/>
<dbReference type="STRING" id="3218.A0A2K1KW58"/>
<dbReference type="RefSeq" id="XP_024371493.1">
    <property type="nucleotide sequence ID" value="XM_024515725.2"/>
</dbReference>
<dbReference type="PANTHER" id="PTHR35720:SF1">
    <property type="entry name" value="PROTEIN PLASTID TRANSCRIPTIONALLY ACTIVE 12, CHLOROPLASTIC"/>
    <property type="match status" value="1"/>
</dbReference>
<reference evidence="2 4" key="2">
    <citation type="journal article" date="2018" name="Plant J.">
        <title>The Physcomitrella patens chromosome-scale assembly reveals moss genome structure and evolution.</title>
        <authorList>
            <person name="Lang D."/>
            <person name="Ullrich K.K."/>
            <person name="Murat F."/>
            <person name="Fuchs J."/>
            <person name="Jenkins J."/>
            <person name="Haas F.B."/>
            <person name="Piednoel M."/>
            <person name="Gundlach H."/>
            <person name="Van Bel M."/>
            <person name="Meyberg R."/>
            <person name="Vives C."/>
            <person name="Morata J."/>
            <person name="Symeonidi A."/>
            <person name="Hiss M."/>
            <person name="Muchero W."/>
            <person name="Kamisugi Y."/>
            <person name="Saleh O."/>
            <person name="Blanc G."/>
            <person name="Decker E.L."/>
            <person name="van Gessel N."/>
            <person name="Grimwood J."/>
            <person name="Hayes R.D."/>
            <person name="Graham S.W."/>
            <person name="Gunter L.E."/>
            <person name="McDaniel S.F."/>
            <person name="Hoernstein S.N.W."/>
            <person name="Larsson A."/>
            <person name="Li F.W."/>
            <person name="Perroud P.F."/>
            <person name="Phillips J."/>
            <person name="Ranjan P."/>
            <person name="Rokshar D.S."/>
            <person name="Rothfels C.J."/>
            <person name="Schneider L."/>
            <person name="Shu S."/>
            <person name="Stevenson D.W."/>
            <person name="Thummler F."/>
            <person name="Tillich M."/>
            <person name="Villarreal Aguilar J.C."/>
            <person name="Widiez T."/>
            <person name="Wong G.K."/>
            <person name="Wymore A."/>
            <person name="Zhang Y."/>
            <person name="Zimmer A.D."/>
            <person name="Quatrano R.S."/>
            <person name="Mayer K.F.X."/>
            <person name="Goodstein D."/>
            <person name="Casacuberta J.M."/>
            <person name="Vandepoele K."/>
            <person name="Reski R."/>
            <person name="Cuming A.C."/>
            <person name="Tuskan G.A."/>
            <person name="Maumus F."/>
            <person name="Salse J."/>
            <person name="Schmutz J."/>
            <person name="Rensing S.A."/>
        </authorList>
    </citation>
    <scope>NUCLEOTIDE SEQUENCE [LARGE SCALE GENOMIC DNA]</scope>
    <source>
        <strain evidence="3 4">cv. Gransden 2004</strain>
    </source>
</reference>
<evidence type="ECO:0000256" key="1">
    <source>
        <dbReference type="SAM" id="MobiDB-lite"/>
    </source>
</evidence>
<dbReference type="GO" id="GO:0042793">
    <property type="term" value="P:plastid transcription"/>
    <property type="evidence" value="ECO:0000318"/>
    <property type="project" value="GO_Central"/>
</dbReference>
<dbReference type="EnsemblPlants" id="Pp3c3_26950V3.1">
    <property type="protein sequence ID" value="Pp3c3_26950V3.1"/>
    <property type="gene ID" value="Pp3c3_26950"/>
</dbReference>
<reference evidence="3" key="3">
    <citation type="submission" date="2020-12" db="UniProtKB">
        <authorList>
            <consortium name="EnsemblPlants"/>
        </authorList>
    </citation>
    <scope>IDENTIFICATION</scope>
</reference>
<dbReference type="GO" id="GO:0090228">
    <property type="term" value="P:positive regulation of red or far-red light signaling pathway"/>
    <property type="evidence" value="ECO:0007669"/>
    <property type="project" value="InterPro"/>
</dbReference>
<dbReference type="EMBL" id="ABEU02000003">
    <property type="protein sequence ID" value="PNR58027.1"/>
    <property type="molecule type" value="Genomic_DNA"/>
</dbReference>
<accession>A0A2K1KW58</accession>
<feature type="compositionally biased region" description="Basic and acidic residues" evidence="1">
    <location>
        <begin position="223"/>
        <end position="234"/>
    </location>
</feature>
<dbReference type="GO" id="GO:0005634">
    <property type="term" value="C:nucleus"/>
    <property type="evidence" value="ECO:0007669"/>
    <property type="project" value="InterPro"/>
</dbReference>
<dbReference type="Proteomes" id="UP000006727">
    <property type="component" value="Chromosome 3"/>
</dbReference>
<feature type="region of interest" description="Disordered" evidence="1">
    <location>
        <begin position="141"/>
        <end position="256"/>
    </location>
</feature>
<feature type="region of interest" description="Disordered" evidence="1">
    <location>
        <begin position="94"/>
        <end position="129"/>
    </location>
</feature>
<keyword evidence="4" id="KW-1185">Reference proteome</keyword>
<dbReference type="GO" id="GO:0009416">
    <property type="term" value="P:response to light stimulus"/>
    <property type="evidence" value="ECO:0007669"/>
    <property type="project" value="InterPro"/>
</dbReference>
<dbReference type="OMA" id="GKEYWPE"/>
<proteinExistence type="predicted"/>
<evidence type="ECO:0000313" key="3">
    <source>
        <dbReference type="EnsemblPlants" id="Pp3c3_26950V3.1"/>
    </source>
</evidence>
<organism evidence="2">
    <name type="scientific">Physcomitrium patens</name>
    <name type="common">Spreading-leaved earth moss</name>
    <name type="synonym">Physcomitrella patens</name>
    <dbReference type="NCBI Taxonomy" id="3218"/>
    <lineage>
        <taxon>Eukaryota</taxon>
        <taxon>Viridiplantae</taxon>
        <taxon>Streptophyta</taxon>
        <taxon>Embryophyta</taxon>
        <taxon>Bryophyta</taxon>
        <taxon>Bryophytina</taxon>
        <taxon>Bryopsida</taxon>
        <taxon>Funariidae</taxon>
        <taxon>Funariales</taxon>
        <taxon>Funariaceae</taxon>
        <taxon>Physcomitrium</taxon>
    </lineage>
</organism>
<dbReference type="AlphaFoldDB" id="A0A2K1KW58"/>
<evidence type="ECO:0000313" key="2">
    <source>
        <dbReference type="EMBL" id="PNR58027.1"/>
    </source>
</evidence>
<dbReference type="InterPro" id="IPR034581">
    <property type="entry name" value="PTAC12"/>
</dbReference>
<dbReference type="Gramene" id="Pp3c3_26950V3.2">
    <property type="protein sequence ID" value="Pp3c3_26950V3.2"/>
    <property type="gene ID" value="Pp3c3_26950"/>
</dbReference>
<feature type="compositionally biased region" description="Acidic residues" evidence="1">
    <location>
        <begin position="472"/>
        <end position="498"/>
    </location>
</feature>
<dbReference type="GeneID" id="112280339"/>
<feature type="region of interest" description="Disordered" evidence="1">
    <location>
        <begin position="443"/>
        <end position="521"/>
    </location>
</feature>
<feature type="compositionally biased region" description="Acidic residues" evidence="1">
    <location>
        <begin position="186"/>
        <end position="213"/>
    </location>
</feature>
<name>A0A2K1KW58_PHYPA</name>
<dbReference type="EnsemblPlants" id="Pp3c3_26950V3.2">
    <property type="protein sequence ID" value="Pp3c3_26950V3.2"/>
    <property type="gene ID" value="Pp3c3_26950"/>
</dbReference>
<feature type="compositionally biased region" description="Basic and acidic residues" evidence="1">
    <location>
        <begin position="443"/>
        <end position="453"/>
    </location>
</feature>
<dbReference type="KEGG" id="ppp:112280339"/>
<dbReference type="GO" id="GO:0045893">
    <property type="term" value="P:positive regulation of DNA-templated transcription"/>
    <property type="evidence" value="ECO:0000318"/>
    <property type="project" value="GO_Central"/>
</dbReference>
<protein>
    <submittedName>
        <fullName evidence="2 3">Uncharacterized protein</fullName>
    </submittedName>
</protein>
<dbReference type="Gramene" id="Pp3c3_26950V3.1">
    <property type="protein sequence ID" value="Pp3c3_26950V3.1"/>
    <property type="gene ID" value="Pp3c3_26950"/>
</dbReference>
<dbReference type="PaxDb" id="3218-PP1S376_31V6.1"/>